<evidence type="ECO:0000313" key="7">
    <source>
        <dbReference type="Proteomes" id="UP000270291"/>
    </source>
</evidence>
<keyword evidence="2" id="KW-0238">DNA-binding</keyword>
<dbReference type="GO" id="GO:0003700">
    <property type="term" value="F:DNA-binding transcription factor activity"/>
    <property type="evidence" value="ECO:0007669"/>
    <property type="project" value="InterPro"/>
</dbReference>
<organism evidence="6 7">
    <name type="scientific">Hymenobacter perfusus</name>
    <dbReference type="NCBI Taxonomy" id="1236770"/>
    <lineage>
        <taxon>Bacteria</taxon>
        <taxon>Pseudomonadati</taxon>
        <taxon>Bacteroidota</taxon>
        <taxon>Cytophagia</taxon>
        <taxon>Cytophagales</taxon>
        <taxon>Hymenobacteraceae</taxon>
        <taxon>Hymenobacter</taxon>
    </lineage>
</organism>
<dbReference type="SMART" id="SM00342">
    <property type="entry name" value="HTH_ARAC"/>
    <property type="match status" value="1"/>
</dbReference>
<dbReference type="SUPFAM" id="SSF51182">
    <property type="entry name" value="RmlC-like cupins"/>
    <property type="match status" value="1"/>
</dbReference>
<dbReference type="InterPro" id="IPR009057">
    <property type="entry name" value="Homeodomain-like_sf"/>
</dbReference>
<evidence type="ECO:0000256" key="2">
    <source>
        <dbReference type="ARBA" id="ARBA00023125"/>
    </source>
</evidence>
<feature type="compositionally biased region" description="Polar residues" evidence="4">
    <location>
        <begin position="351"/>
        <end position="362"/>
    </location>
</feature>
<evidence type="ECO:0000256" key="3">
    <source>
        <dbReference type="ARBA" id="ARBA00023163"/>
    </source>
</evidence>
<proteinExistence type="predicted"/>
<dbReference type="PROSITE" id="PS01124">
    <property type="entry name" value="HTH_ARAC_FAMILY_2"/>
    <property type="match status" value="1"/>
</dbReference>
<dbReference type="OrthoDB" id="9793451at2"/>
<dbReference type="InterPro" id="IPR018060">
    <property type="entry name" value="HTH_AraC"/>
</dbReference>
<name>A0A3R9V0V6_9BACT</name>
<dbReference type="InterPro" id="IPR003313">
    <property type="entry name" value="AraC-bd"/>
</dbReference>
<dbReference type="PANTHER" id="PTHR43280">
    <property type="entry name" value="ARAC-FAMILY TRANSCRIPTIONAL REGULATOR"/>
    <property type="match status" value="1"/>
</dbReference>
<feature type="region of interest" description="Disordered" evidence="4">
    <location>
        <begin position="326"/>
        <end position="362"/>
    </location>
</feature>
<dbReference type="Pfam" id="PF02311">
    <property type="entry name" value="AraC_binding"/>
    <property type="match status" value="1"/>
</dbReference>
<dbReference type="Gene3D" id="1.10.10.60">
    <property type="entry name" value="Homeodomain-like"/>
    <property type="match status" value="1"/>
</dbReference>
<protein>
    <submittedName>
        <fullName evidence="6">Helix-turn-helix domain-containing protein</fullName>
    </submittedName>
</protein>
<reference evidence="6 7" key="1">
    <citation type="submission" date="2018-12" db="EMBL/GenBank/DDBJ databases">
        <authorList>
            <person name="Feng G."/>
            <person name="Zhu H."/>
        </authorList>
    </citation>
    <scope>NUCLEOTIDE SEQUENCE [LARGE SCALE GENOMIC DNA]</scope>
    <source>
        <strain evidence="6 7">LMG 26000</strain>
    </source>
</reference>
<dbReference type="Pfam" id="PF12833">
    <property type="entry name" value="HTH_18"/>
    <property type="match status" value="1"/>
</dbReference>
<evidence type="ECO:0000256" key="4">
    <source>
        <dbReference type="SAM" id="MobiDB-lite"/>
    </source>
</evidence>
<keyword evidence="3" id="KW-0804">Transcription</keyword>
<gene>
    <name evidence="6" type="ORF">EI293_07285</name>
</gene>
<dbReference type="SUPFAM" id="SSF46689">
    <property type="entry name" value="Homeodomain-like"/>
    <property type="match status" value="1"/>
</dbReference>
<sequence>MFRYITRTKQTFSGGRCPSGRCWPFTIPRMPKDIAHYNGLYGDDKAQVSHTYVYSQLIAPRPRTTNWGLKPHVHGNLYQLFFLEAGQASLDAGADSEELITPCVVLIPANTVHGFTFSPQVKGRSLTIAEALLDTILQVSPSILIELNSLYVLTEFTEEESFAELLALERLIHAEMHSQLPERQLALNAYFKLLFVKLFRLLKHQQNKADGSSNRNLHYFHEFQKSVARAAPFEKKISDYARELNITPVHLNRICQAVKGKSALEIVNANTIRRAHNHLVYTSSSISEIAYTLQFADSGYFTRFFRKHTGLSPVAYRARAYRDETYPAAARPEVPEPDGPAVSKGSGQAPRHSTSSKSGRRI</sequence>
<feature type="domain" description="HTH araC/xylS-type" evidence="5">
    <location>
        <begin position="236"/>
        <end position="319"/>
    </location>
</feature>
<dbReference type="Proteomes" id="UP000270291">
    <property type="component" value="Unassembled WGS sequence"/>
</dbReference>
<evidence type="ECO:0000313" key="6">
    <source>
        <dbReference type="EMBL" id="RSK44332.1"/>
    </source>
</evidence>
<evidence type="ECO:0000256" key="1">
    <source>
        <dbReference type="ARBA" id="ARBA00023015"/>
    </source>
</evidence>
<dbReference type="PANTHER" id="PTHR43280:SF32">
    <property type="entry name" value="TRANSCRIPTIONAL REGULATORY PROTEIN"/>
    <property type="match status" value="1"/>
</dbReference>
<evidence type="ECO:0000259" key="5">
    <source>
        <dbReference type="PROSITE" id="PS01124"/>
    </source>
</evidence>
<dbReference type="InterPro" id="IPR020449">
    <property type="entry name" value="Tscrpt_reg_AraC-type_HTH"/>
</dbReference>
<dbReference type="PRINTS" id="PR00032">
    <property type="entry name" value="HTHARAC"/>
</dbReference>
<dbReference type="GO" id="GO:0043565">
    <property type="term" value="F:sequence-specific DNA binding"/>
    <property type="evidence" value="ECO:0007669"/>
    <property type="project" value="InterPro"/>
</dbReference>
<dbReference type="InterPro" id="IPR011051">
    <property type="entry name" value="RmlC_Cupin_sf"/>
</dbReference>
<dbReference type="AlphaFoldDB" id="A0A3R9V0V6"/>
<comment type="caution">
    <text evidence="6">The sequence shown here is derived from an EMBL/GenBank/DDBJ whole genome shotgun (WGS) entry which is preliminary data.</text>
</comment>
<accession>A0A3R9V0V6</accession>
<keyword evidence="7" id="KW-1185">Reference proteome</keyword>
<keyword evidence="1" id="KW-0805">Transcription regulation</keyword>
<dbReference type="EMBL" id="RWIU01000002">
    <property type="protein sequence ID" value="RSK44332.1"/>
    <property type="molecule type" value="Genomic_DNA"/>
</dbReference>